<feature type="region of interest" description="Disordered" evidence="1">
    <location>
        <begin position="35"/>
        <end position="63"/>
    </location>
</feature>
<proteinExistence type="predicted"/>
<gene>
    <name evidence="3" type="ORF">C7M84_024284</name>
</gene>
<dbReference type="EMBL" id="QCYY01000805">
    <property type="protein sequence ID" value="ROT82546.1"/>
    <property type="molecule type" value="Genomic_DNA"/>
</dbReference>
<reference evidence="3 4" key="1">
    <citation type="submission" date="2018-04" db="EMBL/GenBank/DDBJ databases">
        <authorList>
            <person name="Zhang X."/>
            <person name="Yuan J."/>
            <person name="Li F."/>
            <person name="Xiang J."/>
        </authorList>
    </citation>
    <scope>NUCLEOTIDE SEQUENCE [LARGE SCALE GENOMIC DNA]</scope>
    <source>
        <tissue evidence="3">Muscle</tissue>
    </source>
</reference>
<dbReference type="PANTHER" id="PTHR47412">
    <property type="entry name" value="FI01434P-RELATED"/>
    <property type="match status" value="1"/>
</dbReference>
<keyword evidence="4" id="KW-1185">Reference proteome</keyword>
<feature type="compositionally biased region" description="Low complexity" evidence="1">
    <location>
        <begin position="381"/>
        <end position="396"/>
    </location>
</feature>
<dbReference type="Proteomes" id="UP000283509">
    <property type="component" value="Unassembled WGS sequence"/>
</dbReference>
<dbReference type="GO" id="GO:0016757">
    <property type="term" value="F:glycosyltransferase activity"/>
    <property type="evidence" value="ECO:0007669"/>
    <property type="project" value="UniProtKB-KW"/>
</dbReference>
<evidence type="ECO:0000256" key="2">
    <source>
        <dbReference type="SAM" id="Phobius"/>
    </source>
</evidence>
<dbReference type="Pfam" id="PF13896">
    <property type="entry name" value="Glyco_transf_49"/>
    <property type="match status" value="1"/>
</dbReference>
<organism evidence="3 4">
    <name type="scientific">Penaeus vannamei</name>
    <name type="common">Whiteleg shrimp</name>
    <name type="synonym">Litopenaeus vannamei</name>
    <dbReference type="NCBI Taxonomy" id="6689"/>
    <lineage>
        <taxon>Eukaryota</taxon>
        <taxon>Metazoa</taxon>
        <taxon>Ecdysozoa</taxon>
        <taxon>Arthropoda</taxon>
        <taxon>Crustacea</taxon>
        <taxon>Multicrustacea</taxon>
        <taxon>Malacostraca</taxon>
        <taxon>Eumalacostraca</taxon>
        <taxon>Eucarida</taxon>
        <taxon>Decapoda</taxon>
        <taxon>Dendrobranchiata</taxon>
        <taxon>Penaeoidea</taxon>
        <taxon>Penaeidae</taxon>
        <taxon>Penaeus</taxon>
    </lineage>
</organism>
<comment type="caution">
    <text evidence="3">The sequence shown here is derived from an EMBL/GenBank/DDBJ whole genome shotgun (WGS) entry which is preliminary data.</text>
</comment>
<accession>A0A423U1F1</accession>
<evidence type="ECO:0000313" key="3">
    <source>
        <dbReference type="EMBL" id="ROT82546.1"/>
    </source>
</evidence>
<evidence type="ECO:0000256" key="1">
    <source>
        <dbReference type="SAM" id="MobiDB-lite"/>
    </source>
</evidence>
<dbReference type="AlphaFoldDB" id="A0A423U1F1"/>
<dbReference type="OrthoDB" id="9974378at2759"/>
<keyword evidence="3" id="KW-0808">Transferase</keyword>
<protein>
    <submittedName>
        <fullName evidence="3">Putative N-acetyllactosaminide beta-1,3-N-acetylglucosaminyltransferase-like</fullName>
    </submittedName>
</protein>
<feature type="transmembrane region" description="Helical" evidence="2">
    <location>
        <begin position="12"/>
        <end position="30"/>
    </location>
</feature>
<name>A0A423U1F1_PENVA</name>
<feature type="region of interest" description="Disordered" evidence="1">
    <location>
        <begin position="381"/>
        <end position="406"/>
    </location>
</feature>
<dbReference type="PANTHER" id="PTHR47412:SF1">
    <property type="entry name" value="FI01434P-RELATED"/>
    <property type="match status" value="1"/>
</dbReference>
<reference evidence="3 4" key="2">
    <citation type="submission" date="2019-01" db="EMBL/GenBank/DDBJ databases">
        <title>The decoding of complex shrimp genome reveals the adaptation for benthos swimmer, frequently molting mechanism and breeding impact on genome.</title>
        <authorList>
            <person name="Sun Y."/>
            <person name="Gao Y."/>
            <person name="Yu Y."/>
        </authorList>
    </citation>
    <scope>NUCLEOTIDE SEQUENCE [LARGE SCALE GENOMIC DNA]</scope>
    <source>
        <tissue evidence="3">Muscle</tissue>
    </source>
</reference>
<keyword evidence="2" id="KW-1133">Transmembrane helix</keyword>
<keyword evidence="2" id="KW-0812">Transmembrane</keyword>
<sequence length="406" mass="44889">MVGWRRSALVRGSFLLNVVFGLYVAVHVAAPPRLVSPRGRRSPSCTTTSPPPARAGGRGLTMRPRGACRGREKVYPDLHTCHTPTLAPRPALHGDHWVLYNYVPADTQPACNESVTYTTHADFTFLDNLVPLVERWRGPVSAAVFAPGGDFNATLATITFLRACRGLVADHVTFHLFFPAEHMPSHVPLTAHVLAGRTSCSTPPPYLATHTYKRAHNLTYPVNVARNIARRAAATYFVLASDVELYPSRGFIPFFMDMLKRQDASPAPAPTRRVYVLPIFEVKSGLRPPASKLALARMLKRGAAIPFHKFVCPQCHKVPGMREWADSNATESVNVVMVAKRHPPFHHWEPIYVGTHLEPLYDERLSWEGRSDKMTQVSLLAASRASPRPPAGFASSLLPGKPKPPW</sequence>
<evidence type="ECO:0000313" key="4">
    <source>
        <dbReference type="Proteomes" id="UP000283509"/>
    </source>
</evidence>
<keyword evidence="3" id="KW-0328">Glycosyltransferase</keyword>
<keyword evidence="2" id="KW-0472">Membrane</keyword>